<gene>
    <name evidence="1" type="ORF">LX32DRAFT_187167</name>
</gene>
<reference evidence="1" key="1">
    <citation type="submission" date="2021-06" db="EMBL/GenBank/DDBJ databases">
        <title>Comparative genomics, transcriptomics and evolutionary studies reveal genomic signatures of adaptation to plant cell wall in hemibiotrophic fungi.</title>
        <authorList>
            <consortium name="DOE Joint Genome Institute"/>
            <person name="Baroncelli R."/>
            <person name="Diaz J.F."/>
            <person name="Benocci T."/>
            <person name="Peng M."/>
            <person name="Battaglia E."/>
            <person name="Haridas S."/>
            <person name="Andreopoulos W."/>
            <person name="Labutti K."/>
            <person name="Pangilinan J."/>
            <person name="Floch G.L."/>
            <person name="Makela M.R."/>
            <person name="Henrissat B."/>
            <person name="Grigoriev I.V."/>
            <person name="Crouch J.A."/>
            <person name="De Vries R.P."/>
            <person name="Sukno S.A."/>
            <person name="Thon M.R."/>
        </authorList>
    </citation>
    <scope>NUCLEOTIDE SEQUENCE</scope>
    <source>
        <strain evidence="1">MAFF235873</strain>
    </source>
</reference>
<proteinExistence type="predicted"/>
<evidence type="ECO:0000313" key="1">
    <source>
        <dbReference type="EMBL" id="KAK2022649.1"/>
    </source>
</evidence>
<evidence type="ECO:0000313" key="2">
    <source>
        <dbReference type="Proteomes" id="UP001232148"/>
    </source>
</evidence>
<dbReference type="EMBL" id="MU843033">
    <property type="protein sequence ID" value="KAK2022649.1"/>
    <property type="molecule type" value="Genomic_DNA"/>
</dbReference>
<keyword evidence="2" id="KW-1185">Reference proteome</keyword>
<sequence length="96" mass="10299">MCASEGGLALWRRLGGSHAAFSSRSRCWGFGICCLLYPYLPSLHSVASSMEPRGGKGVPTYCLPRWPLTNTGGKARILIGEGRVSLFLGCHGRGPF</sequence>
<name>A0AAD9LVG0_9PEZI</name>
<comment type="caution">
    <text evidence="1">The sequence shown here is derived from an EMBL/GenBank/DDBJ whole genome shotgun (WGS) entry which is preliminary data.</text>
</comment>
<organism evidence="1 2">
    <name type="scientific">Colletotrichum zoysiae</name>
    <dbReference type="NCBI Taxonomy" id="1216348"/>
    <lineage>
        <taxon>Eukaryota</taxon>
        <taxon>Fungi</taxon>
        <taxon>Dikarya</taxon>
        <taxon>Ascomycota</taxon>
        <taxon>Pezizomycotina</taxon>
        <taxon>Sordariomycetes</taxon>
        <taxon>Hypocreomycetidae</taxon>
        <taxon>Glomerellales</taxon>
        <taxon>Glomerellaceae</taxon>
        <taxon>Colletotrichum</taxon>
        <taxon>Colletotrichum graminicola species complex</taxon>
    </lineage>
</organism>
<dbReference type="Proteomes" id="UP001232148">
    <property type="component" value="Unassembled WGS sequence"/>
</dbReference>
<protein>
    <submittedName>
        <fullName evidence="1">Uncharacterized protein</fullName>
    </submittedName>
</protein>
<dbReference type="AlphaFoldDB" id="A0AAD9LVG0"/>
<accession>A0AAD9LVG0</accession>